<organism evidence="3 4">
    <name type="scientific">Musa balbisiana</name>
    <name type="common">Banana</name>
    <dbReference type="NCBI Taxonomy" id="52838"/>
    <lineage>
        <taxon>Eukaryota</taxon>
        <taxon>Viridiplantae</taxon>
        <taxon>Streptophyta</taxon>
        <taxon>Embryophyta</taxon>
        <taxon>Tracheophyta</taxon>
        <taxon>Spermatophyta</taxon>
        <taxon>Magnoliopsida</taxon>
        <taxon>Liliopsida</taxon>
        <taxon>Zingiberales</taxon>
        <taxon>Musaceae</taxon>
        <taxon>Musa</taxon>
    </lineage>
</organism>
<sequence>MPDPSSAVSAPFAATEPEKPTPEAVATAFEVAIDLEAESTNGEGAADKDAAQSFAIEVTGVRNGIGGSGPAVDVDAEVAAKVGAREMVTEENVDMTDVGEAKVVMEVGAEDADVELLDEKVADKGHVLTAECGAESDADVGGVGDHNVQVQEQEPPERRKRGRPRRATIEDGLHARYLHPFQDEKKDGFTVSDLVWGKVRSHPWWPGQIFDAADASAVALNAQKEGRFLVVYFGEKTFAWCDKSHLKPFQTCFTHLEKKGSPDAFGTAVNDALGEVSRIIVLGMTCGCLSDEAYAMLKDRKFQNAGVREGTYGSSVDKSWIMNSFEPKKLIDYVQILAMSPCSGADRLDLVIAKAHLKAFRRLNGHLEPCVFVLGQGLENDDVSSPAMARNHGKDNVDLSALDSSDSGSWKQKPWDSWGKSRKKLVLEDRRKKRSLSELMGVKSFTCNADGFRSGSGTRESLGSSGRRQKVDNSCPAVSGKGKMKKLNSLRDLTTQSSNQTKQLKVRGSNGWVRGERMQSPTMIKKSLAEWKHRSAVPDYPNVQVRSPRVKEGDLTDSSPCEMLSHLCLAARNPLETYSFLDTTVRFFTEFIDWLVSSSSENKRLPDVIGGKQSRRRLSRIKKVSLDLATPDYIQDSYWSDIIICSNFDEEHGSKGRKRNGRSRAKRPKKKKRKKHKEQPKLFFSSVSMPKAEQYL</sequence>
<evidence type="ECO:0000313" key="3">
    <source>
        <dbReference type="EMBL" id="THU70094.1"/>
    </source>
</evidence>
<feature type="domain" description="PWWP" evidence="2">
    <location>
        <begin position="191"/>
        <end position="252"/>
    </location>
</feature>
<feature type="compositionally biased region" description="Basic residues" evidence="1">
    <location>
        <begin position="655"/>
        <end position="678"/>
    </location>
</feature>
<dbReference type="CDD" id="cd05162">
    <property type="entry name" value="PWWP"/>
    <property type="match status" value="1"/>
</dbReference>
<dbReference type="Proteomes" id="UP000317650">
    <property type="component" value="Chromosome 8"/>
</dbReference>
<dbReference type="PANTHER" id="PTHR42851:SF4">
    <property type="entry name" value="PWWP DOMAIN-CONTAINING PROTEIN"/>
    <property type="match status" value="1"/>
</dbReference>
<evidence type="ECO:0000256" key="1">
    <source>
        <dbReference type="SAM" id="MobiDB-lite"/>
    </source>
</evidence>
<dbReference type="InterPro" id="IPR053063">
    <property type="entry name" value="PWWP_domain_containing_PDP"/>
</dbReference>
<name>A0A4S8K5F5_MUSBA</name>
<feature type="region of interest" description="Disordered" evidence="1">
    <location>
        <begin position="385"/>
        <end position="416"/>
    </location>
</feature>
<dbReference type="AlphaFoldDB" id="A0A4S8K5F5"/>
<keyword evidence="4" id="KW-1185">Reference proteome</keyword>
<proteinExistence type="predicted"/>
<dbReference type="SMART" id="SM00293">
    <property type="entry name" value="PWWP"/>
    <property type="match status" value="1"/>
</dbReference>
<dbReference type="PANTHER" id="PTHR42851">
    <property type="entry name" value="ALDOLASE-RELATED"/>
    <property type="match status" value="1"/>
</dbReference>
<accession>A0A4S8K5F5</accession>
<dbReference type="InterPro" id="IPR000313">
    <property type="entry name" value="PWWP_dom"/>
</dbReference>
<feature type="region of interest" description="Disordered" evidence="1">
    <location>
        <begin position="1"/>
        <end position="24"/>
    </location>
</feature>
<feature type="compositionally biased region" description="Polar residues" evidence="1">
    <location>
        <begin position="455"/>
        <end position="466"/>
    </location>
</feature>
<dbReference type="PROSITE" id="PS50812">
    <property type="entry name" value="PWWP"/>
    <property type="match status" value="1"/>
</dbReference>
<dbReference type="Gene3D" id="2.30.30.140">
    <property type="match status" value="1"/>
</dbReference>
<feature type="region of interest" description="Disordered" evidence="1">
    <location>
        <begin position="651"/>
        <end position="696"/>
    </location>
</feature>
<dbReference type="EMBL" id="PYDT01000002">
    <property type="protein sequence ID" value="THU70094.1"/>
    <property type="molecule type" value="Genomic_DNA"/>
</dbReference>
<evidence type="ECO:0000259" key="2">
    <source>
        <dbReference type="PROSITE" id="PS50812"/>
    </source>
</evidence>
<feature type="region of interest" description="Disordered" evidence="1">
    <location>
        <begin position="135"/>
        <end position="166"/>
    </location>
</feature>
<dbReference type="SUPFAM" id="SSF63748">
    <property type="entry name" value="Tudor/PWWP/MBT"/>
    <property type="match status" value="1"/>
</dbReference>
<gene>
    <name evidence="3" type="ORF">C4D60_Mb08t21440</name>
</gene>
<dbReference type="Pfam" id="PF00855">
    <property type="entry name" value="PWWP"/>
    <property type="match status" value="1"/>
</dbReference>
<dbReference type="STRING" id="52838.A0A4S8K5F5"/>
<reference evidence="3 4" key="1">
    <citation type="journal article" date="2019" name="Nat. Plants">
        <title>Genome sequencing of Musa balbisiana reveals subgenome evolution and function divergence in polyploid bananas.</title>
        <authorList>
            <person name="Yao X."/>
        </authorList>
    </citation>
    <scope>NUCLEOTIDE SEQUENCE [LARGE SCALE GENOMIC DNA]</scope>
    <source>
        <strain evidence="4">cv. DH-PKW</strain>
        <tissue evidence="3">Leaves</tissue>
    </source>
</reference>
<protein>
    <recommendedName>
        <fullName evidence="2">PWWP domain-containing protein</fullName>
    </recommendedName>
</protein>
<comment type="caution">
    <text evidence="3">The sequence shown here is derived from an EMBL/GenBank/DDBJ whole genome shotgun (WGS) entry which is preliminary data.</text>
</comment>
<feature type="region of interest" description="Disordered" evidence="1">
    <location>
        <begin position="453"/>
        <end position="482"/>
    </location>
</feature>
<evidence type="ECO:0000313" key="4">
    <source>
        <dbReference type="Proteomes" id="UP000317650"/>
    </source>
</evidence>
<feature type="compositionally biased region" description="Low complexity" evidence="1">
    <location>
        <begin position="398"/>
        <end position="409"/>
    </location>
</feature>